<dbReference type="RefSeq" id="WP_336535407.1">
    <property type="nucleotide sequence ID" value="NZ_JBBAYL010000002.1"/>
</dbReference>
<evidence type="ECO:0000313" key="1">
    <source>
        <dbReference type="EMBL" id="MEI5607724.1"/>
    </source>
</evidence>
<accession>A0ABU8G3F2</accession>
<organism evidence="1 2">
    <name type="scientific">Streptomyces brasiliscabiei</name>
    <dbReference type="NCBI Taxonomy" id="2736302"/>
    <lineage>
        <taxon>Bacteria</taxon>
        <taxon>Bacillati</taxon>
        <taxon>Actinomycetota</taxon>
        <taxon>Actinomycetes</taxon>
        <taxon>Kitasatosporales</taxon>
        <taxon>Streptomycetaceae</taxon>
        <taxon>Streptomyces</taxon>
    </lineage>
</organism>
<comment type="caution">
    <text evidence="1">The sequence shown here is derived from an EMBL/GenBank/DDBJ whole genome shotgun (WGS) entry which is preliminary data.</text>
</comment>
<dbReference type="EMBL" id="JBBAYM010000001">
    <property type="protein sequence ID" value="MEI5607724.1"/>
    <property type="molecule type" value="Genomic_DNA"/>
</dbReference>
<dbReference type="Proteomes" id="UP001365781">
    <property type="component" value="Unassembled WGS sequence"/>
</dbReference>
<gene>
    <name evidence="1" type="ORF">WB403_00940</name>
</gene>
<reference evidence="1 2" key="1">
    <citation type="submission" date="2024-03" db="EMBL/GenBank/DDBJ databases">
        <title>First Report of Pectobacterium brasiliscabiei causing potato scab in china.</title>
        <authorList>
            <person name="Handique U."/>
        </authorList>
    </citation>
    <scope>NUCLEOTIDE SEQUENCE [LARGE SCALE GENOMIC DNA]</scope>
    <source>
        <strain evidence="1 2">ZRIMU1503</strain>
    </source>
</reference>
<proteinExistence type="predicted"/>
<name>A0ABU8G3F2_9ACTN</name>
<evidence type="ECO:0000313" key="2">
    <source>
        <dbReference type="Proteomes" id="UP001365781"/>
    </source>
</evidence>
<sequence>MGVVVERPRRQLRAALANCPESAALTGRVRSFARMLNQRLHTCASGLERDLGVATAGPSTPGKLAS</sequence>
<keyword evidence="2" id="KW-1185">Reference proteome</keyword>
<protein>
    <submittedName>
        <fullName evidence="1">Uncharacterized protein</fullName>
    </submittedName>
</protein>